<keyword evidence="5" id="KW-0274">FAD</keyword>
<dbReference type="GO" id="GO:0003884">
    <property type="term" value="F:D-amino-acid oxidase activity"/>
    <property type="evidence" value="ECO:0007669"/>
    <property type="project" value="InterPro"/>
</dbReference>
<proteinExistence type="inferred from homology"/>
<keyword evidence="4" id="KW-0285">Flavoprotein</keyword>
<feature type="non-terminal residue" evidence="8">
    <location>
        <position position="139"/>
    </location>
</feature>
<dbReference type="SUPFAM" id="SSF51971">
    <property type="entry name" value="Nucleotide-binding domain"/>
    <property type="match status" value="1"/>
</dbReference>
<accession>A0AAE0TKE5</accession>
<evidence type="ECO:0000313" key="8">
    <source>
        <dbReference type="EMBL" id="KAK3611952.1"/>
    </source>
</evidence>
<comment type="similarity">
    <text evidence="3">Belongs to the DAMOX/DASOX family.</text>
</comment>
<dbReference type="Pfam" id="PF01266">
    <property type="entry name" value="DAO"/>
    <property type="match status" value="1"/>
</dbReference>
<evidence type="ECO:0000256" key="4">
    <source>
        <dbReference type="ARBA" id="ARBA00022630"/>
    </source>
</evidence>
<dbReference type="InterPro" id="IPR023209">
    <property type="entry name" value="DAO"/>
</dbReference>
<keyword evidence="6" id="KW-0560">Oxidoreductase</keyword>
<protein>
    <recommendedName>
        <fullName evidence="7">FAD dependent oxidoreductase domain-containing protein</fullName>
    </recommendedName>
</protein>
<dbReference type="GO" id="GO:0071949">
    <property type="term" value="F:FAD binding"/>
    <property type="evidence" value="ECO:0007669"/>
    <property type="project" value="InterPro"/>
</dbReference>
<dbReference type="Proteomes" id="UP001195483">
    <property type="component" value="Unassembled WGS sequence"/>
</dbReference>
<reference evidence="8" key="3">
    <citation type="submission" date="2023-05" db="EMBL/GenBank/DDBJ databases">
        <authorList>
            <person name="Smith C.H."/>
        </authorList>
    </citation>
    <scope>NUCLEOTIDE SEQUENCE</scope>
    <source>
        <strain evidence="8">CHS0354</strain>
        <tissue evidence="8">Mantle</tissue>
    </source>
</reference>
<evidence type="ECO:0000256" key="6">
    <source>
        <dbReference type="ARBA" id="ARBA00023002"/>
    </source>
</evidence>
<keyword evidence="9" id="KW-1185">Reference proteome</keyword>
<dbReference type="SUPFAM" id="SSF54373">
    <property type="entry name" value="FAD-linked reductases, C-terminal domain"/>
    <property type="match status" value="1"/>
</dbReference>
<evidence type="ECO:0000313" key="9">
    <source>
        <dbReference type="Proteomes" id="UP001195483"/>
    </source>
</evidence>
<feature type="non-terminal residue" evidence="8">
    <location>
        <position position="1"/>
    </location>
</feature>
<comment type="caution">
    <text evidence="8">The sequence shown here is derived from an EMBL/GenBank/DDBJ whole genome shotgun (WGS) entry which is preliminary data.</text>
</comment>
<reference evidence="8" key="2">
    <citation type="journal article" date="2021" name="Genome Biol. Evol.">
        <title>Developing a high-quality reference genome for a parasitic bivalve with doubly uniparental inheritance (Bivalvia: Unionida).</title>
        <authorList>
            <person name="Smith C.H."/>
        </authorList>
    </citation>
    <scope>NUCLEOTIDE SEQUENCE</scope>
    <source>
        <strain evidence="8">CHS0354</strain>
        <tissue evidence="8">Mantle</tissue>
    </source>
</reference>
<evidence type="ECO:0000256" key="5">
    <source>
        <dbReference type="ARBA" id="ARBA00022827"/>
    </source>
</evidence>
<dbReference type="GO" id="GO:0019478">
    <property type="term" value="P:D-amino acid catabolic process"/>
    <property type="evidence" value="ECO:0007669"/>
    <property type="project" value="TreeGrafter"/>
</dbReference>
<dbReference type="AlphaFoldDB" id="A0AAE0TKE5"/>
<sequence length="139" mass="15604">VSNQYDIVVNCSGVGARQLVGDNSVESIRGQIIRCLCICLCRSQEVVLGGISQIGDWDLQHRDLDREYVWKTCTTLLPCLQNAEIVKDWTGLRPARKSIRLEVEYRRLDDRSMTVVHCYGHGGSGITLHWGCAKEVADL</sequence>
<dbReference type="InterPro" id="IPR006076">
    <property type="entry name" value="FAD-dep_OxRdtase"/>
</dbReference>
<gene>
    <name evidence="8" type="ORF">CHS0354_014029</name>
</gene>
<evidence type="ECO:0000256" key="2">
    <source>
        <dbReference type="ARBA" id="ARBA00004253"/>
    </source>
</evidence>
<dbReference type="Gene3D" id="3.40.50.720">
    <property type="entry name" value="NAD(P)-binding Rossmann-like Domain"/>
    <property type="match status" value="1"/>
</dbReference>
<dbReference type="PANTHER" id="PTHR11530:SF11">
    <property type="entry name" value="D-ASPARTATE OXIDASE"/>
    <property type="match status" value="1"/>
</dbReference>
<comment type="cofactor">
    <cofactor evidence="1">
        <name>FAD</name>
        <dbReference type="ChEBI" id="CHEBI:57692"/>
    </cofactor>
</comment>
<evidence type="ECO:0000259" key="7">
    <source>
        <dbReference type="Pfam" id="PF01266"/>
    </source>
</evidence>
<evidence type="ECO:0000256" key="3">
    <source>
        <dbReference type="ARBA" id="ARBA00006730"/>
    </source>
</evidence>
<dbReference type="GO" id="GO:0005782">
    <property type="term" value="C:peroxisomal matrix"/>
    <property type="evidence" value="ECO:0007669"/>
    <property type="project" value="UniProtKB-SubCell"/>
</dbReference>
<feature type="domain" description="FAD dependent oxidoreductase" evidence="7">
    <location>
        <begin position="5"/>
        <end position="139"/>
    </location>
</feature>
<dbReference type="PANTHER" id="PTHR11530">
    <property type="entry name" value="D-AMINO ACID OXIDASE"/>
    <property type="match status" value="1"/>
</dbReference>
<dbReference type="EMBL" id="JAEAOA010000858">
    <property type="protein sequence ID" value="KAK3611952.1"/>
    <property type="molecule type" value="Genomic_DNA"/>
</dbReference>
<organism evidence="8 9">
    <name type="scientific">Potamilus streckersoni</name>
    <dbReference type="NCBI Taxonomy" id="2493646"/>
    <lineage>
        <taxon>Eukaryota</taxon>
        <taxon>Metazoa</taxon>
        <taxon>Spiralia</taxon>
        <taxon>Lophotrochozoa</taxon>
        <taxon>Mollusca</taxon>
        <taxon>Bivalvia</taxon>
        <taxon>Autobranchia</taxon>
        <taxon>Heteroconchia</taxon>
        <taxon>Palaeoheterodonta</taxon>
        <taxon>Unionida</taxon>
        <taxon>Unionoidea</taxon>
        <taxon>Unionidae</taxon>
        <taxon>Ambleminae</taxon>
        <taxon>Lampsilini</taxon>
        <taxon>Potamilus</taxon>
    </lineage>
</organism>
<comment type="subcellular location">
    <subcellularLocation>
        <location evidence="2">Peroxisome matrix</location>
    </subcellularLocation>
</comment>
<name>A0AAE0TKE5_9BIVA</name>
<evidence type="ECO:0000256" key="1">
    <source>
        <dbReference type="ARBA" id="ARBA00001974"/>
    </source>
</evidence>
<reference evidence="8" key="1">
    <citation type="journal article" date="2021" name="Genome Biol. Evol.">
        <title>A High-Quality Reference Genome for a Parasitic Bivalve with Doubly Uniparental Inheritance (Bivalvia: Unionida).</title>
        <authorList>
            <person name="Smith C.H."/>
        </authorList>
    </citation>
    <scope>NUCLEOTIDE SEQUENCE</scope>
    <source>
        <strain evidence="8">CHS0354</strain>
    </source>
</reference>